<sequence>MADSMEQARKDAEELKNKIKENIDAKGDTTLKDFAGGVDPAPKCQMKIRRTLKGHLAKIYALHWSDDNKHVVSASQDGKLLVWDAISTNKVHAIPLRSSWVMTVGYSPSGSYVACGGLDNICSVFNLESNEVPIKVFRELSGHNGFLSCCRFISDTKIITSSGDNKCFLWDTDTGQVETRFEGHARDVMSLALSPDKKFFVSGACDAKVKVWDINSGKCQQTFSGHESDINSVTFFPNGNFVGTGSDDATCRLFSIRSCREMTNCYDEDVLCGITSVAFSHSGRYLFAGYDDCRVRVWDTIKSTTVGDLQGHEQRVSCLGVTGDGMALCTGSWDQYLKVWA</sequence>
<dbReference type="InterPro" id="IPR020472">
    <property type="entry name" value="WD40_PAC1"/>
</dbReference>
<dbReference type="EMBL" id="HBKR01010103">
    <property type="protein sequence ID" value="CAE2294685.1"/>
    <property type="molecule type" value="Transcribed_RNA"/>
</dbReference>
<keyword evidence="4" id="KW-0807">Transducer</keyword>
<evidence type="ECO:0000313" key="6">
    <source>
        <dbReference type="EMBL" id="CAE2294685.1"/>
    </source>
</evidence>
<dbReference type="PROSITE" id="PS50082">
    <property type="entry name" value="WD_REPEATS_2"/>
    <property type="match status" value="6"/>
</dbReference>
<dbReference type="InterPro" id="IPR001680">
    <property type="entry name" value="WD40_rpt"/>
</dbReference>
<dbReference type="GO" id="GO:0007165">
    <property type="term" value="P:signal transduction"/>
    <property type="evidence" value="ECO:0007669"/>
    <property type="project" value="UniProtKB-KW"/>
</dbReference>
<dbReference type="PRINTS" id="PR00320">
    <property type="entry name" value="GPROTEINBRPT"/>
</dbReference>
<dbReference type="SUPFAM" id="SSF50978">
    <property type="entry name" value="WD40 repeat-like"/>
    <property type="match status" value="1"/>
</dbReference>
<feature type="repeat" description="WD" evidence="5">
    <location>
        <begin position="223"/>
        <end position="264"/>
    </location>
</feature>
<feature type="repeat" description="WD" evidence="5">
    <location>
        <begin position="309"/>
        <end position="341"/>
    </location>
</feature>
<keyword evidence="2 5" id="KW-0853">WD repeat</keyword>
<comment type="similarity">
    <text evidence="1">Belongs to the WD repeat G protein beta family.</text>
</comment>
<dbReference type="InterPro" id="IPR015943">
    <property type="entry name" value="WD40/YVTN_repeat-like_dom_sf"/>
</dbReference>
<feature type="repeat" description="WD" evidence="5">
    <location>
        <begin position="140"/>
        <end position="180"/>
    </location>
</feature>
<dbReference type="Pfam" id="PF25391">
    <property type="entry name" value="WD40_Gbeta"/>
    <property type="match status" value="1"/>
</dbReference>
<dbReference type="PROSITE" id="PS00678">
    <property type="entry name" value="WD_REPEATS_1"/>
    <property type="match status" value="1"/>
</dbReference>
<evidence type="ECO:0000256" key="5">
    <source>
        <dbReference type="PROSITE-ProRule" id="PRU00221"/>
    </source>
</evidence>
<reference evidence="6" key="1">
    <citation type="submission" date="2021-01" db="EMBL/GenBank/DDBJ databases">
        <authorList>
            <person name="Corre E."/>
            <person name="Pelletier E."/>
            <person name="Niang G."/>
            <person name="Scheremetjew M."/>
            <person name="Finn R."/>
            <person name="Kale V."/>
            <person name="Holt S."/>
            <person name="Cochrane G."/>
            <person name="Meng A."/>
            <person name="Brown T."/>
            <person name="Cohen L."/>
        </authorList>
    </citation>
    <scope>NUCLEOTIDE SEQUENCE</scope>
    <source>
        <strain evidence="6">SoJaBio B1-5/56/2</strain>
    </source>
</reference>
<organism evidence="6">
    <name type="scientific">Paramoeba aestuarina</name>
    <dbReference type="NCBI Taxonomy" id="180227"/>
    <lineage>
        <taxon>Eukaryota</taxon>
        <taxon>Amoebozoa</taxon>
        <taxon>Discosea</taxon>
        <taxon>Flabellinia</taxon>
        <taxon>Dactylopodida</taxon>
        <taxon>Paramoebidae</taxon>
        <taxon>Paramoeba</taxon>
    </lineage>
</organism>
<name>A0A7S4KHM5_9EUKA</name>
<accession>A0A7S4KHM5</accession>
<dbReference type="SMART" id="SM00320">
    <property type="entry name" value="WD40"/>
    <property type="match status" value="7"/>
</dbReference>
<evidence type="ECO:0008006" key="7">
    <source>
        <dbReference type="Google" id="ProtNLM"/>
    </source>
</evidence>
<evidence type="ECO:0000256" key="2">
    <source>
        <dbReference type="ARBA" id="ARBA00022574"/>
    </source>
</evidence>
<dbReference type="InterPro" id="IPR016346">
    <property type="entry name" value="G-protein_beta_1-5"/>
</dbReference>
<proteinExistence type="inferred from homology"/>
<feature type="repeat" description="WD" evidence="5">
    <location>
        <begin position="52"/>
        <end position="93"/>
    </location>
</feature>
<dbReference type="PANTHER" id="PTHR19850">
    <property type="entry name" value="GUANINE NUCLEOTIDE-BINDING PROTEIN BETA G PROTEIN BETA"/>
    <property type="match status" value="1"/>
</dbReference>
<dbReference type="Gene3D" id="2.130.10.10">
    <property type="entry name" value="YVTN repeat-like/Quinoprotein amine dehydrogenase"/>
    <property type="match status" value="1"/>
</dbReference>
<dbReference type="CDD" id="cd00200">
    <property type="entry name" value="WD40"/>
    <property type="match status" value="1"/>
</dbReference>
<keyword evidence="3" id="KW-0677">Repeat</keyword>
<dbReference type="InterPro" id="IPR019775">
    <property type="entry name" value="WD40_repeat_CS"/>
</dbReference>
<evidence type="ECO:0000256" key="3">
    <source>
        <dbReference type="ARBA" id="ARBA00022737"/>
    </source>
</evidence>
<feature type="repeat" description="WD" evidence="5">
    <location>
        <begin position="274"/>
        <end position="299"/>
    </location>
</feature>
<dbReference type="InterPro" id="IPR036322">
    <property type="entry name" value="WD40_repeat_dom_sf"/>
</dbReference>
<gene>
    <name evidence="6" type="ORF">NAES01612_LOCUS6720</name>
</gene>
<dbReference type="PROSITE" id="PS50294">
    <property type="entry name" value="WD_REPEATS_REGION"/>
    <property type="match status" value="4"/>
</dbReference>
<feature type="repeat" description="WD" evidence="5">
    <location>
        <begin position="181"/>
        <end position="222"/>
    </location>
</feature>
<dbReference type="PIRSF" id="PIRSF002394">
    <property type="entry name" value="GN-bd_beta"/>
    <property type="match status" value="1"/>
</dbReference>
<evidence type="ECO:0000256" key="1">
    <source>
        <dbReference type="ARBA" id="ARBA00009768"/>
    </source>
</evidence>
<evidence type="ECO:0000256" key="4">
    <source>
        <dbReference type="ARBA" id="ARBA00023224"/>
    </source>
</evidence>
<dbReference type="PRINTS" id="PR00319">
    <property type="entry name" value="GPROTEINB"/>
</dbReference>
<protein>
    <recommendedName>
        <fullName evidence="7">Guanine nucleotide-binding protein subunit beta-like protein</fullName>
    </recommendedName>
</protein>
<dbReference type="AlphaFoldDB" id="A0A7S4KHM5"/>
<dbReference type="InterPro" id="IPR001632">
    <property type="entry name" value="WD40_G-protein_beta-like"/>
</dbReference>